<dbReference type="EMBL" id="CAADRA010007311">
    <property type="protein sequence ID" value="VFU00216.1"/>
    <property type="molecule type" value="Genomic_DNA"/>
</dbReference>
<name>A0A485LPQ2_9STRA</name>
<reference evidence="2 3" key="1">
    <citation type="submission" date="2019-03" db="EMBL/GenBank/DDBJ databases">
        <authorList>
            <person name="Gaulin E."/>
            <person name="Dumas B."/>
        </authorList>
    </citation>
    <scope>NUCLEOTIDE SEQUENCE [LARGE SCALE GENOMIC DNA]</scope>
    <source>
        <strain evidence="2">CBS 568.67</strain>
    </source>
</reference>
<reference evidence="1" key="2">
    <citation type="submission" date="2019-06" db="EMBL/GenBank/DDBJ databases">
        <title>Genomics analysis of Aphanomyces spp. identifies a new class of oomycete effector associated with host adaptation.</title>
        <authorList>
            <person name="Gaulin E."/>
        </authorList>
    </citation>
    <scope>NUCLEOTIDE SEQUENCE</scope>
    <source>
        <strain evidence="1">CBS 578.67</strain>
    </source>
</reference>
<gene>
    <name evidence="2" type="primary">Aste57867_23571</name>
    <name evidence="1" type="ORF">As57867_023500</name>
    <name evidence="2" type="ORF">ASTE57867_23571</name>
</gene>
<evidence type="ECO:0000313" key="1">
    <source>
        <dbReference type="EMBL" id="KAF0684430.1"/>
    </source>
</evidence>
<dbReference type="PANTHER" id="PTHR31252">
    <property type="entry name" value="DUF4419 DOMAIN-CONTAINING PROTEIN"/>
    <property type="match status" value="1"/>
</dbReference>
<evidence type="ECO:0000313" key="2">
    <source>
        <dbReference type="EMBL" id="VFU00216.1"/>
    </source>
</evidence>
<dbReference type="AlphaFoldDB" id="A0A485LPQ2"/>
<evidence type="ECO:0000313" key="3">
    <source>
        <dbReference type="Proteomes" id="UP000332933"/>
    </source>
</evidence>
<dbReference type="Proteomes" id="UP000332933">
    <property type="component" value="Unassembled WGS sequence"/>
</dbReference>
<dbReference type="PANTHER" id="PTHR31252:SF11">
    <property type="entry name" value="DUF4419 DOMAIN-CONTAINING PROTEIN"/>
    <property type="match status" value="1"/>
</dbReference>
<sequence>MLGSILNQFVAAAQGSVDVDRKFWRHICHNYAEGSTFLSGSISVFAVFKGDGSWQGWERLMRMTNIYVMNAQGVPTKLENEVSRYPVIKLDKVAPGYVTVDVQVNDNGTEYDALLFAATCRLMSYRAIRCAAVDVGLGLERRYGAWKLSRRPYGCVPT</sequence>
<protein>
    <submittedName>
        <fullName evidence="2">Aste57867_23571 protein</fullName>
    </submittedName>
</protein>
<dbReference type="Pfam" id="PF14388">
    <property type="entry name" value="DUF4419"/>
    <property type="match status" value="1"/>
</dbReference>
<proteinExistence type="predicted"/>
<dbReference type="OrthoDB" id="9978173at2759"/>
<keyword evidence="3" id="KW-1185">Reference proteome</keyword>
<dbReference type="InterPro" id="IPR025533">
    <property type="entry name" value="DUF4419"/>
</dbReference>
<organism evidence="2 3">
    <name type="scientific">Aphanomyces stellatus</name>
    <dbReference type="NCBI Taxonomy" id="120398"/>
    <lineage>
        <taxon>Eukaryota</taxon>
        <taxon>Sar</taxon>
        <taxon>Stramenopiles</taxon>
        <taxon>Oomycota</taxon>
        <taxon>Saprolegniomycetes</taxon>
        <taxon>Saprolegniales</taxon>
        <taxon>Verrucalvaceae</taxon>
        <taxon>Aphanomyces</taxon>
    </lineage>
</organism>
<dbReference type="EMBL" id="VJMH01007285">
    <property type="protein sequence ID" value="KAF0684430.1"/>
    <property type="molecule type" value="Genomic_DNA"/>
</dbReference>
<accession>A0A485LPQ2</accession>